<feature type="domain" description="SCP2" evidence="1">
    <location>
        <begin position="13"/>
        <end position="91"/>
    </location>
</feature>
<dbReference type="STRING" id="391937.NA2_19523"/>
<comment type="caution">
    <text evidence="2">The sequence shown here is derived from an EMBL/GenBank/DDBJ whole genome shotgun (WGS) entry which is preliminary data.</text>
</comment>
<dbReference type="PATRIC" id="fig|391937.3.peg.4006"/>
<protein>
    <recommendedName>
        <fullName evidence="1">SCP2 domain-containing protein</fullName>
    </recommendedName>
</protein>
<dbReference type="Gene3D" id="3.30.1050.10">
    <property type="entry name" value="SCP2 sterol-binding domain"/>
    <property type="match status" value="1"/>
</dbReference>
<dbReference type="InterPro" id="IPR036527">
    <property type="entry name" value="SCP2_sterol-bd_dom_sf"/>
</dbReference>
<evidence type="ECO:0000313" key="3">
    <source>
        <dbReference type="Proteomes" id="UP000006786"/>
    </source>
</evidence>
<dbReference type="eggNOG" id="COG3255">
    <property type="taxonomic scope" value="Bacteria"/>
</dbReference>
<dbReference type="InterPro" id="IPR003033">
    <property type="entry name" value="SCP2_sterol-bd_dom"/>
</dbReference>
<gene>
    <name evidence="2" type="ORF">NA2_19523</name>
</gene>
<accession>K2MYT4</accession>
<sequence length="91" mass="9441">MEAIAEKIKARIAGSDFSRSVKFDCGADGVVVLDGTSVSTQNAAADCVISLSRDDLEAMVAGELSPTAAFMQGKLKVDGDMSVAMQLSQVL</sequence>
<evidence type="ECO:0000313" key="2">
    <source>
        <dbReference type="EMBL" id="EKF17123.1"/>
    </source>
</evidence>
<dbReference type="Pfam" id="PF02036">
    <property type="entry name" value="SCP2"/>
    <property type="match status" value="1"/>
</dbReference>
<keyword evidence="3" id="KW-1185">Reference proteome</keyword>
<name>K2MYT4_9HYPH</name>
<dbReference type="PANTHER" id="PTHR10094:SF25">
    <property type="entry name" value="SCP2 STEROL-BINDING DOMAIN-CONTAINING PROTEIN 1"/>
    <property type="match status" value="1"/>
</dbReference>
<organism evidence="2 3">
    <name type="scientific">Nitratireductor pacificus pht-3B</name>
    <dbReference type="NCBI Taxonomy" id="391937"/>
    <lineage>
        <taxon>Bacteria</taxon>
        <taxon>Pseudomonadati</taxon>
        <taxon>Pseudomonadota</taxon>
        <taxon>Alphaproteobacteria</taxon>
        <taxon>Hyphomicrobiales</taxon>
        <taxon>Phyllobacteriaceae</taxon>
        <taxon>Nitratireductor</taxon>
    </lineage>
</organism>
<proteinExistence type="predicted"/>
<dbReference type="EMBL" id="AMRM01000029">
    <property type="protein sequence ID" value="EKF17123.1"/>
    <property type="molecule type" value="Genomic_DNA"/>
</dbReference>
<reference evidence="2 3" key="1">
    <citation type="journal article" date="2012" name="J. Bacteriol.">
        <title>Genome Sequence of Nitratireductor pacificus Type Strain pht-3B.</title>
        <authorList>
            <person name="Lai Q."/>
            <person name="Li G."/>
            <person name="Shao Z."/>
        </authorList>
    </citation>
    <scope>NUCLEOTIDE SEQUENCE [LARGE SCALE GENOMIC DNA]</scope>
    <source>
        <strain evidence="3">pht-3B</strain>
    </source>
</reference>
<dbReference type="PANTHER" id="PTHR10094">
    <property type="entry name" value="STEROL CARRIER PROTEIN 2 SCP-2 FAMILY PROTEIN"/>
    <property type="match status" value="1"/>
</dbReference>
<dbReference type="Proteomes" id="UP000006786">
    <property type="component" value="Unassembled WGS sequence"/>
</dbReference>
<dbReference type="AlphaFoldDB" id="K2MYT4"/>
<dbReference type="GO" id="GO:0005829">
    <property type="term" value="C:cytosol"/>
    <property type="evidence" value="ECO:0007669"/>
    <property type="project" value="TreeGrafter"/>
</dbReference>
<evidence type="ECO:0000259" key="1">
    <source>
        <dbReference type="Pfam" id="PF02036"/>
    </source>
</evidence>
<dbReference type="SUPFAM" id="SSF55718">
    <property type="entry name" value="SCP-like"/>
    <property type="match status" value="1"/>
</dbReference>